<keyword evidence="5" id="KW-0444">Lipid biosynthesis</keyword>
<dbReference type="PANTHER" id="PTHR47101">
    <property type="entry name" value="PHOSPHATIDATE CYTIDYLYLTRANSFERASE 5, CHLOROPLASTIC"/>
    <property type="match status" value="1"/>
</dbReference>
<name>A0ABT0C8Y5_THEVL</name>
<gene>
    <name evidence="10" type="ORF">JX360_04860</name>
</gene>
<comment type="pathway">
    <text evidence="3">Lipid metabolism.</text>
</comment>
<protein>
    <recommendedName>
        <fullName evidence="4">phosphatidate cytidylyltransferase</fullName>
        <ecNumber evidence="4">2.7.7.41</ecNumber>
    </recommendedName>
</protein>
<evidence type="ECO:0000256" key="1">
    <source>
        <dbReference type="ARBA" id="ARBA00001698"/>
    </source>
</evidence>
<evidence type="ECO:0000256" key="8">
    <source>
        <dbReference type="ARBA" id="ARBA00023264"/>
    </source>
</evidence>
<evidence type="ECO:0000313" key="11">
    <source>
        <dbReference type="Proteomes" id="UP000830835"/>
    </source>
</evidence>
<keyword evidence="11" id="KW-1185">Reference proteome</keyword>
<evidence type="ECO:0000256" key="4">
    <source>
        <dbReference type="ARBA" id="ARBA00012487"/>
    </source>
</evidence>
<feature type="transmembrane region" description="Helical" evidence="9">
    <location>
        <begin position="201"/>
        <end position="218"/>
    </location>
</feature>
<evidence type="ECO:0000256" key="7">
    <source>
        <dbReference type="ARBA" id="ARBA00023209"/>
    </source>
</evidence>
<dbReference type="Pfam" id="PF01148">
    <property type="entry name" value="CTP_transf_1"/>
    <property type="match status" value="1"/>
</dbReference>
<dbReference type="RefSeq" id="WP_244349467.1">
    <property type="nucleotide sequence ID" value="NZ_JAFIRA010000007.1"/>
</dbReference>
<comment type="caution">
    <text evidence="10">The sequence shown here is derived from an EMBL/GenBank/DDBJ whole genome shotgun (WGS) entry which is preliminary data.</text>
</comment>
<keyword evidence="6 10" id="KW-0808">Transferase</keyword>
<proteinExistence type="predicted"/>
<dbReference type="EC" id="2.7.7.41" evidence="4"/>
<evidence type="ECO:0000256" key="3">
    <source>
        <dbReference type="ARBA" id="ARBA00005189"/>
    </source>
</evidence>
<feature type="transmembrane region" description="Helical" evidence="9">
    <location>
        <begin position="177"/>
        <end position="195"/>
    </location>
</feature>
<evidence type="ECO:0000256" key="6">
    <source>
        <dbReference type="ARBA" id="ARBA00022695"/>
    </source>
</evidence>
<feature type="transmembrane region" description="Helical" evidence="9">
    <location>
        <begin position="100"/>
        <end position="123"/>
    </location>
</feature>
<dbReference type="EMBL" id="JAFIRA010000007">
    <property type="protein sequence ID" value="MCJ2542240.1"/>
    <property type="molecule type" value="Genomic_DNA"/>
</dbReference>
<sequence length="271" mass="28744">MMGARLVSGAAAMLFALMVTLLGGWYFTAAIGLIIFLAQLEFFRLVQAKGNAPAMRTTMFSSQILVILQQVKPEWTSPAFIVAGSVICFYLLFKPKVATIADIATSILGLFYCALLPSFWIRVRALPFSEATGEGLRITLLAMGCVIAADVGAYLCGRAFGRTKLSILSPKKTVEGAVAGIAASMSLAVAGANYLGWPWGWLSGGVLGFLIGLTSLLGDLTESLMKRDAGVKDSGDLIPGHGGILDRGDSYVFTAPLVFYCMELLNAYSGS</sequence>
<feature type="transmembrane region" description="Helical" evidence="9">
    <location>
        <begin position="135"/>
        <end position="156"/>
    </location>
</feature>
<evidence type="ECO:0000256" key="9">
    <source>
        <dbReference type="SAM" id="Phobius"/>
    </source>
</evidence>
<evidence type="ECO:0000256" key="5">
    <source>
        <dbReference type="ARBA" id="ARBA00022516"/>
    </source>
</evidence>
<evidence type="ECO:0000256" key="2">
    <source>
        <dbReference type="ARBA" id="ARBA00005119"/>
    </source>
</evidence>
<organism evidence="10 11">
    <name type="scientific">Thermostichus vulcanus str. 'Rupite'</name>
    <dbReference type="NCBI Taxonomy" id="2813851"/>
    <lineage>
        <taxon>Bacteria</taxon>
        <taxon>Bacillati</taxon>
        <taxon>Cyanobacteriota</taxon>
        <taxon>Cyanophyceae</taxon>
        <taxon>Thermostichales</taxon>
        <taxon>Thermostichaceae</taxon>
        <taxon>Thermostichus</taxon>
    </lineage>
</organism>
<keyword evidence="6 10" id="KW-0548">Nucleotidyltransferase</keyword>
<keyword evidence="7" id="KW-0594">Phospholipid biosynthesis</keyword>
<feature type="transmembrane region" description="Helical" evidence="9">
    <location>
        <begin position="12"/>
        <end position="38"/>
    </location>
</feature>
<accession>A0ABT0C8Y5</accession>
<keyword evidence="8" id="KW-1208">Phospholipid metabolism</keyword>
<dbReference type="PANTHER" id="PTHR47101:SF1">
    <property type="entry name" value="PHOSPHATIDATE CYTIDYLYLTRANSFERASE 4, CHLOROPLASTIC"/>
    <property type="match status" value="1"/>
</dbReference>
<comment type="catalytic activity">
    <reaction evidence="1">
        <text>a 1,2-diacyl-sn-glycero-3-phosphate + CTP + H(+) = a CDP-1,2-diacyl-sn-glycerol + diphosphate</text>
        <dbReference type="Rhea" id="RHEA:16229"/>
        <dbReference type="ChEBI" id="CHEBI:15378"/>
        <dbReference type="ChEBI" id="CHEBI:33019"/>
        <dbReference type="ChEBI" id="CHEBI:37563"/>
        <dbReference type="ChEBI" id="CHEBI:58332"/>
        <dbReference type="ChEBI" id="CHEBI:58608"/>
        <dbReference type="EC" id="2.7.7.41"/>
    </reaction>
</comment>
<dbReference type="GO" id="GO:0016779">
    <property type="term" value="F:nucleotidyltransferase activity"/>
    <property type="evidence" value="ECO:0007669"/>
    <property type="project" value="UniProtKB-KW"/>
</dbReference>
<evidence type="ECO:0000313" key="10">
    <source>
        <dbReference type="EMBL" id="MCJ2542240.1"/>
    </source>
</evidence>
<reference evidence="10" key="1">
    <citation type="submission" date="2021-02" db="EMBL/GenBank/DDBJ databases">
        <title>The CRISPR/cas machinery reduction and long-range gene transfer in the hot spring cyanobacterium Synechococcus.</title>
        <authorList>
            <person name="Dvorak P."/>
            <person name="Jahodarova E."/>
            <person name="Hasler P."/>
            <person name="Poulickova A."/>
        </authorList>
    </citation>
    <scope>NUCLEOTIDE SEQUENCE</scope>
    <source>
        <strain evidence="10">Rupite</strain>
    </source>
</reference>
<keyword evidence="9" id="KW-0472">Membrane</keyword>
<feature type="transmembrane region" description="Helical" evidence="9">
    <location>
        <begin position="75"/>
        <end position="93"/>
    </location>
</feature>
<keyword evidence="9" id="KW-1133">Transmembrane helix</keyword>
<keyword evidence="7" id="KW-0443">Lipid metabolism</keyword>
<keyword evidence="9" id="KW-0812">Transmembrane</keyword>
<comment type="pathway">
    <text evidence="2">Phospholipid metabolism; CDP-diacylglycerol biosynthesis; CDP-diacylglycerol from sn-glycerol 3-phosphate: step 3/3.</text>
</comment>
<dbReference type="Proteomes" id="UP000830835">
    <property type="component" value="Unassembled WGS sequence"/>
</dbReference>